<accession>A0A368KPM1</accession>
<evidence type="ECO:0000313" key="2">
    <source>
        <dbReference type="EMBL" id="RCS46475.1"/>
    </source>
</evidence>
<proteinExistence type="predicted"/>
<feature type="domain" description="ParB-like N-terminal" evidence="1">
    <location>
        <begin position="16"/>
        <end position="105"/>
    </location>
</feature>
<protein>
    <recommendedName>
        <fullName evidence="1">ParB-like N-terminal domain-containing protein</fullName>
    </recommendedName>
</protein>
<dbReference type="OrthoDB" id="276068at2"/>
<name>A0A368KPM1_9BACT</name>
<dbReference type="SUPFAM" id="SSF110849">
    <property type="entry name" value="ParB/Sulfiredoxin"/>
    <property type="match status" value="1"/>
</dbReference>
<evidence type="ECO:0000259" key="1">
    <source>
        <dbReference type="SMART" id="SM00470"/>
    </source>
</evidence>
<reference evidence="2 3" key="1">
    <citation type="submission" date="2018-07" db="EMBL/GenBank/DDBJ databases">
        <title>Comparative genomes isolates from brazilian mangrove.</title>
        <authorList>
            <person name="De Araujo J.E."/>
            <person name="Taketani R.G."/>
            <person name="Silva M.C.P."/>
            <person name="Lourenco M.V."/>
            <person name="Oliveira V.M."/>
            <person name="Andreote F.D."/>
        </authorList>
    </citation>
    <scope>NUCLEOTIDE SEQUENCE [LARGE SCALE GENOMIC DNA]</scope>
    <source>
        <strain evidence="2 3">HEX PRIS-MGV</strain>
    </source>
</reference>
<dbReference type="RefSeq" id="WP_114369744.1">
    <property type="nucleotide sequence ID" value="NZ_QPEX01000030.1"/>
</dbReference>
<sequence>MIVKPENVPAATPTWRRVSLSQIDLMENRRPLDEENLQRLEPSIAENGVLQPVGLVAVGNRFLLCIGNHRHEVTKRLGHTEIDALVWPEGTPPEQMLVFSLHENHLRKDESVEDTFKRVTELARYHRCNFTEAAVHACVTPGTLSKIRKSVGKLCPEALQVARENKIGVAITYEVARRAKTEDEQTTWLKEHAAGRMSRDAIIKISGGKKSKAPKEVTLELKMDQVAFQLTFPRTVSYEELFDAIAKLKAGIQVHAKQNLPIHLLAEVMA</sequence>
<dbReference type="InterPro" id="IPR036086">
    <property type="entry name" value="ParB/Sulfiredoxin_sf"/>
</dbReference>
<evidence type="ECO:0000313" key="3">
    <source>
        <dbReference type="Proteomes" id="UP000253562"/>
    </source>
</evidence>
<comment type="caution">
    <text evidence="2">The sequence shown here is derived from an EMBL/GenBank/DDBJ whole genome shotgun (WGS) entry which is preliminary data.</text>
</comment>
<organism evidence="2 3">
    <name type="scientific">Bremerella cremea</name>
    <dbReference type="NCBI Taxonomy" id="1031537"/>
    <lineage>
        <taxon>Bacteria</taxon>
        <taxon>Pseudomonadati</taxon>
        <taxon>Planctomycetota</taxon>
        <taxon>Planctomycetia</taxon>
        <taxon>Pirellulales</taxon>
        <taxon>Pirellulaceae</taxon>
        <taxon>Bremerella</taxon>
    </lineage>
</organism>
<dbReference type="PANTHER" id="PTHR33375:SF1">
    <property type="entry name" value="CHROMOSOME-PARTITIONING PROTEIN PARB-RELATED"/>
    <property type="match status" value="1"/>
</dbReference>
<dbReference type="InterPro" id="IPR003115">
    <property type="entry name" value="ParB_N"/>
</dbReference>
<dbReference type="SMART" id="SM00470">
    <property type="entry name" value="ParB"/>
    <property type="match status" value="1"/>
</dbReference>
<dbReference type="Proteomes" id="UP000253562">
    <property type="component" value="Unassembled WGS sequence"/>
</dbReference>
<dbReference type="GO" id="GO:0005694">
    <property type="term" value="C:chromosome"/>
    <property type="evidence" value="ECO:0007669"/>
    <property type="project" value="TreeGrafter"/>
</dbReference>
<dbReference type="InterPro" id="IPR050336">
    <property type="entry name" value="Chromosome_partition/occlusion"/>
</dbReference>
<gene>
    <name evidence="2" type="ORF">DTL42_16085</name>
</gene>
<dbReference type="EMBL" id="QPEX01000030">
    <property type="protein sequence ID" value="RCS46475.1"/>
    <property type="molecule type" value="Genomic_DNA"/>
</dbReference>
<dbReference type="GO" id="GO:0007059">
    <property type="term" value="P:chromosome segregation"/>
    <property type="evidence" value="ECO:0007669"/>
    <property type="project" value="TreeGrafter"/>
</dbReference>
<dbReference type="PANTHER" id="PTHR33375">
    <property type="entry name" value="CHROMOSOME-PARTITIONING PROTEIN PARB-RELATED"/>
    <property type="match status" value="1"/>
</dbReference>
<dbReference type="SUPFAM" id="SSF109709">
    <property type="entry name" value="KorB DNA-binding domain-like"/>
    <property type="match status" value="1"/>
</dbReference>
<dbReference type="Pfam" id="PF02195">
    <property type="entry name" value="ParB_N"/>
    <property type="match status" value="1"/>
</dbReference>
<dbReference type="Gene3D" id="3.90.1530.30">
    <property type="match status" value="1"/>
</dbReference>
<dbReference type="AlphaFoldDB" id="A0A368KPM1"/>